<dbReference type="EMBL" id="JAJHNU010000005">
    <property type="protein sequence ID" value="MDN4122692.1"/>
    <property type="molecule type" value="Genomic_DNA"/>
</dbReference>
<keyword evidence="2" id="KW-0238">DNA-binding</keyword>
<proteinExistence type="predicted"/>
<dbReference type="Pfam" id="PF13412">
    <property type="entry name" value="HTH_24"/>
    <property type="match status" value="1"/>
</dbReference>
<dbReference type="SUPFAM" id="SSF54909">
    <property type="entry name" value="Dimeric alpha+beta barrel"/>
    <property type="match status" value="1"/>
</dbReference>
<dbReference type="SMART" id="SM00344">
    <property type="entry name" value="HTH_ASNC"/>
    <property type="match status" value="1"/>
</dbReference>
<organism evidence="5 6">
    <name type="scientific">Alcaligenes endophyticus</name>
    <dbReference type="NCBI Taxonomy" id="1929088"/>
    <lineage>
        <taxon>Bacteria</taxon>
        <taxon>Pseudomonadati</taxon>
        <taxon>Pseudomonadota</taxon>
        <taxon>Betaproteobacteria</taxon>
        <taxon>Burkholderiales</taxon>
        <taxon>Alcaligenaceae</taxon>
        <taxon>Alcaligenes</taxon>
    </lineage>
</organism>
<dbReference type="PRINTS" id="PR00033">
    <property type="entry name" value="HTHASNC"/>
</dbReference>
<dbReference type="InterPro" id="IPR036390">
    <property type="entry name" value="WH_DNA-bd_sf"/>
</dbReference>
<accession>A0ABT8EN01</accession>
<name>A0ABT8EN01_9BURK</name>
<reference evidence="5" key="1">
    <citation type="submission" date="2021-11" db="EMBL/GenBank/DDBJ databases">
        <title>Draft genome sequence of Alcaligenes endophyticus type strain CCUG 75668T.</title>
        <authorList>
            <person name="Salva-Serra F."/>
            <person name="Duran R.E."/>
            <person name="Seeger M."/>
            <person name="Moore E.R.B."/>
            <person name="Jaen-Luchoro D."/>
        </authorList>
    </citation>
    <scope>NUCLEOTIDE SEQUENCE</scope>
    <source>
        <strain evidence="5">CCUG 75668</strain>
    </source>
</reference>
<evidence type="ECO:0000313" key="5">
    <source>
        <dbReference type="EMBL" id="MDN4122692.1"/>
    </source>
</evidence>
<dbReference type="RefSeq" id="WP_266123785.1">
    <property type="nucleotide sequence ID" value="NZ_JAJHNU010000005.1"/>
</dbReference>
<dbReference type="Proteomes" id="UP001168613">
    <property type="component" value="Unassembled WGS sequence"/>
</dbReference>
<evidence type="ECO:0000313" key="6">
    <source>
        <dbReference type="Proteomes" id="UP001168613"/>
    </source>
</evidence>
<evidence type="ECO:0000256" key="3">
    <source>
        <dbReference type="ARBA" id="ARBA00023163"/>
    </source>
</evidence>
<dbReference type="InterPro" id="IPR019888">
    <property type="entry name" value="Tscrpt_reg_AsnC-like"/>
</dbReference>
<feature type="domain" description="HTH asnC-type" evidence="4">
    <location>
        <begin position="6"/>
        <end position="72"/>
    </location>
</feature>
<dbReference type="PANTHER" id="PTHR30154:SF34">
    <property type="entry name" value="TRANSCRIPTIONAL REGULATOR AZLB"/>
    <property type="match status" value="1"/>
</dbReference>
<dbReference type="CDD" id="cd00090">
    <property type="entry name" value="HTH_ARSR"/>
    <property type="match status" value="1"/>
</dbReference>
<keyword evidence="6" id="KW-1185">Reference proteome</keyword>
<keyword evidence="1" id="KW-0805">Transcription regulation</keyword>
<gene>
    <name evidence="5" type="ORF">LMS43_15480</name>
</gene>
<dbReference type="InterPro" id="IPR036388">
    <property type="entry name" value="WH-like_DNA-bd_sf"/>
</dbReference>
<comment type="caution">
    <text evidence="5">The sequence shown here is derived from an EMBL/GenBank/DDBJ whole genome shotgun (WGS) entry which is preliminary data.</text>
</comment>
<dbReference type="Gene3D" id="3.30.70.920">
    <property type="match status" value="1"/>
</dbReference>
<dbReference type="PANTHER" id="PTHR30154">
    <property type="entry name" value="LEUCINE-RESPONSIVE REGULATORY PROTEIN"/>
    <property type="match status" value="1"/>
</dbReference>
<evidence type="ECO:0000256" key="1">
    <source>
        <dbReference type="ARBA" id="ARBA00023015"/>
    </source>
</evidence>
<protein>
    <submittedName>
        <fullName evidence="5">Lrp/AsnC family transcriptional regulator</fullName>
    </submittedName>
</protein>
<dbReference type="InterPro" id="IPR000485">
    <property type="entry name" value="AsnC-type_HTH_dom"/>
</dbReference>
<evidence type="ECO:0000259" key="4">
    <source>
        <dbReference type="PROSITE" id="PS50956"/>
    </source>
</evidence>
<dbReference type="SUPFAM" id="SSF46785">
    <property type="entry name" value="Winged helix' DNA-binding domain"/>
    <property type="match status" value="1"/>
</dbReference>
<dbReference type="Gene3D" id="1.10.10.10">
    <property type="entry name" value="Winged helix-like DNA-binding domain superfamily/Winged helix DNA-binding domain"/>
    <property type="match status" value="1"/>
</dbReference>
<sequence>MLKIKLDRIDLKILLLLQKDARITNSALAEKVGLSSSPCLERVRKLEKAKLINQYRAVLNTERLIQHVHVFMEITLEKHFSQDFVLFEKYICAMPEVLSCSLISGDFDYLLRVMAVDVAHLHSISQRMFAAEIGIAKHFTYIALKNVKDTTEVPLEELLDARQQTVCTEFDAVCPQGPAANRGG</sequence>
<dbReference type="Pfam" id="PF01037">
    <property type="entry name" value="AsnC_trans_reg"/>
    <property type="match status" value="1"/>
</dbReference>
<dbReference type="PROSITE" id="PS50956">
    <property type="entry name" value="HTH_ASNC_2"/>
    <property type="match status" value="1"/>
</dbReference>
<keyword evidence="3" id="KW-0804">Transcription</keyword>
<dbReference type="InterPro" id="IPR019887">
    <property type="entry name" value="Tscrpt_reg_AsnC/Lrp_C"/>
</dbReference>
<dbReference type="InterPro" id="IPR011008">
    <property type="entry name" value="Dimeric_a/b-barrel"/>
</dbReference>
<evidence type="ECO:0000256" key="2">
    <source>
        <dbReference type="ARBA" id="ARBA00023125"/>
    </source>
</evidence>
<dbReference type="InterPro" id="IPR011991">
    <property type="entry name" value="ArsR-like_HTH"/>
</dbReference>